<gene>
    <name evidence="4" type="ORF">E0486_12810</name>
</gene>
<dbReference type="InterPro" id="IPR011330">
    <property type="entry name" value="Glyco_hydro/deAcase_b/a-brl"/>
</dbReference>
<keyword evidence="2" id="KW-0378">Hydrolase</keyword>
<organism evidence="4 5">
    <name type="scientific">Flaviaesturariibacter aridisoli</name>
    <dbReference type="NCBI Taxonomy" id="2545761"/>
    <lineage>
        <taxon>Bacteria</taxon>
        <taxon>Pseudomonadati</taxon>
        <taxon>Bacteroidota</taxon>
        <taxon>Chitinophagia</taxon>
        <taxon>Chitinophagales</taxon>
        <taxon>Chitinophagaceae</taxon>
        <taxon>Flaviaestuariibacter</taxon>
    </lineage>
</organism>
<dbReference type="PANTHER" id="PTHR10587:SF133">
    <property type="entry name" value="CHITIN DEACETYLASE 1-RELATED"/>
    <property type="match status" value="1"/>
</dbReference>
<dbReference type="RefSeq" id="WP_131852578.1">
    <property type="nucleotide sequence ID" value="NZ_SKFH01000023.1"/>
</dbReference>
<proteinExistence type="predicted"/>
<dbReference type="EMBL" id="SKFH01000023">
    <property type="protein sequence ID" value="TCZ69058.1"/>
    <property type="molecule type" value="Genomic_DNA"/>
</dbReference>
<protein>
    <submittedName>
        <fullName evidence="4">Polysaccharide deacetylase family protein</fullName>
    </submittedName>
</protein>
<evidence type="ECO:0000256" key="1">
    <source>
        <dbReference type="ARBA" id="ARBA00022723"/>
    </source>
</evidence>
<dbReference type="GO" id="GO:0016810">
    <property type="term" value="F:hydrolase activity, acting on carbon-nitrogen (but not peptide) bonds"/>
    <property type="evidence" value="ECO:0007669"/>
    <property type="project" value="InterPro"/>
</dbReference>
<keyword evidence="5" id="KW-1185">Reference proteome</keyword>
<comment type="caution">
    <text evidence="4">The sequence shown here is derived from an EMBL/GenBank/DDBJ whole genome shotgun (WGS) entry which is preliminary data.</text>
</comment>
<dbReference type="GO" id="GO:0005975">
    <property type="term" value="P:carbohydrate metabolic process"/>
    <property type="evidence" value="ECO:0007669"/>
    <property type="project" value="InterPro"/>
</dbReference>
<reference evidence="4 5" key="1">
    <citation type="submission" date="2019-03" db="EMBL/GenBank/DDBJ databases">
        <authorList>
            <person name="Kim M.K.M."/>
        </authorList>
    </citation>
    <scope>NUCLEOTIDE SEQUENCE [LARGE SCALE GENOMIC DNA]</scope>
    <source>
        <strain evidence="4 5">17J68-15</strain>
    </source>
</reference>
<name>A0A4R4DWW3_9BACT</name>
<evidence type="ECO:0000259" key="3">
    <source>
        <dbReference type="PROSITE" id="PS51677"/>
    </source>
</evidence>
<dbReference type="PANTHER" id="PTHR10587">
    <property type="entry name" value="GLYCOSYL TRANSFERASE-RELATED"/>
    <property type="match status" value="1"/>
</dbReference>
<dbReference type="CDD" id="cd10959">
    <property type="entry name" value="CE4_NodB_like_3"/>
    <property type="match status" value="1"/>
</dbReference>
<dbReference type="SUPFAM" id="SSF88713">
    <property type="entry name" value="Glycoside hydrolase/deacetylase"/>
    <property type="match status" value="1"/>
</dbReference>
<dbReference type="InterPro" id="IPR050248">
    <property type="entry name" value="Polysacc_deacetylase_ArnD"/>
</dbReference>
<dbReference type="PROSITE" id="PS51677">
    <property type="entry name" value="NODB"/>
    <property type="match status" value="1"/>
</dbReference>
<evidence type="ECO:0000256" key="2">
    <source>
        <dbReference type="ARBA" id="ARBA00022801"/>
    </source>
</evidence>
<dbReference type="OrthoDB" id="9812065at2"/>
<dbReference type="GO" id="GO:0016020">
    <property type="term" value="C:membrane"/>
    <property type="evidence" value="ECO:0007669"/>
    <property type="project" value="TreeGrafter"/>
</dbReference>
<dbReference type="Proteomes" id="UP000295164">
    <property type="component" value="Unassembled WGS sequence"/>
</dbReference>
<evidence type="ECO:0000313" key="4">
    <source>
        <dbReference type="EMBL" id="TCZ69058.1"/>
    </source>
</evidence>
<dbReference type="Gene3D" id="3.20.20.370">
    <property type="entry name" value="Glycoside hydrolase/deacetylase"/>
    <property type="match status" value="1"/>
</dbReference>
<evidence type="ECO:0000313" key="5">
    <source>
        <dbReference type="Proteomes" id="UP000295164"/>
    </source>
</evidence>
<accession>A0A4R4DWW3</accession>
<dbReference type="GO" id="GO:0046872">
    <property type="term" value="F:metal ion binding"/>
    <property type="evidence" value="ECO:0007669"/>
    <property type="project" value="UniProtKB-KW"/>
</dbReference>
<dbReference type="Pfam" id="PF01522">
    <property type="entry name" value="Polysacc_deac_1"/>
    <property type="match status" value="1"/>
</dbReference>
<feature type="domain" description="NodB homology" evidence="3">
    <location>
        <begin position="27"/>
        <end position="203"/>
    </location>
</feature>
<keyword evidence="1" id="KW-0479">Metal-binding</keyword>
<dbReference type="InterPro" id="IPR002509">
    <property type="entry name" value="NODB_dom"/>
</dbReference>
<dbReference type="AlphaFoldDB" id="A0A4R4DWW3"/>
<sequence length="210" mass="24349">MNYIVQKPSWMRRFYGRCTWELSAQGKNVYLTFDDGPHPELTPFVLDELRKHDAKGTFFCLGRQAERYPGLFARLRAEGHSVGNHTWDHPDGWRTPNKQYYRDVESADKLLQSKLFRPPHGHVTPFQVRRLRKAYGLQVVMWNILSGDFDAQTSPEQCYHNVADRLKPGAIVVFHDNESAGSNLRYALPRLLAHFSGEGYRFAAIPEHYL</sequence>